<gene>
    <name evidence="3" type="ORF">K489DRAFT_374953</name>
</gene>
<keyword evidence="2" id="KW-1185">Reference proteome</keyword>
<dbReference type="OrthoDB" id="10264449at2759"/>
<organism evidence="3">
    <name type="scientific">Dissoconium aciculare CBS 342.82</name>
    <dbReference type="NCBI Taxonomy" id="1314786"/>
    <lineage>
        <taxon>Eukaryota</taxon>
        <taxon>Fungi</taxon>
        <taxon>Dikarya</taxon>
        <taxon>Ascomycota</taxon>
        <taxon>Pezizomycotina</taxon>
        <taxon>Dothideomycetes</taxon>
        <taxon>Dothideomycetidae</taxon>
        <taxon>Mycosphaerellales</taxon>
        <taxon>Dissoconiaceae</taxon>
        <taxon>Dissoconium</taxon>
    </lineage>
</organism>
<proteinExistence type="predicted"/>
<accession>A0A6J3MIX9</accession>
<evidence type="ECO:0000313" key="2">
    <source>
        <dbReference type="Proteomes" id="UP000504637"/>
    </source>
</evidence>
<dbReference type="GeneID" id="54361373"/>
<reference evidence="3" key="2">
    <citation type="submission" date="2020-04" db="EMBL/GenBank/DDBJ databases">
        <authorList>
            <consortium name="NCBI Genome Project"/>
        </authorList>
    </citation>
    <scope>NUCLEOTIDE SEQUENCE</scope>
    <source>
        <strain evidence="3">CBS 342.82</strain>
    </source>
</reference>
<name>A0A6J3MIX9_9PEZI</name>
<dbReference type="PANTHER" id="PTHR41252:SF1">
    <property type="entry name" value="BLR2505 PROTEIN"/>
    <property type="match status" value="1"/>
</dbReference>
<evidence type="ECO:0008006" key="4">
    <source>
        <dbReference type="Google" id="ProtNLM"/>
    </source>
</evidence>
<protein>
    <recommendedName>
        <fullName evidence="4">SnoaL-like domain-containing protein</fullName>
    </recommendedName>
</protein>
<dbReference type="InterPro" id="IPR032710">
    <property type="entry name" value="NTF2-like_dom_sf"/>
</dbReference>
<dbReference type="SUPFAM" id="SSF54427">
    <property type="entry name" value="NTF2-like"/>
    <property type="match status" value="1"/>
</dbReference>
<dbReference type="RefSeq" id="XP_033463908.1">
    <property type="nucleotide sequence ID" value="XM_033603573.1"/>
</dbReference>
<dbReference type="AlphaFoldDB" id="A0A6J3MIX9"/>
<sequence length="174" mass="19572">MEHSEKASSPINQPPINNTQPQMATSTQYPSRDEIFSIFKPLEDGNSAETFKRVSPDVDWTVMGTHPCAGRYRSLKEFQEATFSRLGKIMKPPGLKLKVRNIIGGSDQEWAVVELIAVAECKSGLKFDNTYAWVIRFDQGGQIVEVRAYLDSWMVKQAVEENECPSHRAPLPSL</sequence>
<reference evidence="3" key="3">
    <citation type="submission" date="2025-08" db="UniProtKB">
        <authorList>
            <consortium name="RefSeq"/>
        </authorList>
    </citation>
    <scope>IDENTIFICATION</scope>
    <source>
        <strain evidence="3">CBS 342.82</strain>
    </source>
</reference>
<dbReference type="PANTHER" id="PTHR41252">
    <property type="entry name" value="BLR2505 PROTEIN"/>
    <property type="match status" value="1"/>
</dbReference>
<dbReference type="Proteomes" id="UP000504637">
    <property type="component" value="Unplaced"/>
</dbReference>
<feature type="compositionally biased region" description="Low complexity" evidence="1">
    <location>
        <begin position="10"/>
        <end position="22"/>
    </location>
</feature>
<feature type="region of interest" description="Disordered" evidence="1">
    <location>
        <begin position="1"/>
        <end position="27"/>
    </location>
</feature>
<evidence type="ECO:0000256" key="1">
    <source>
        <dbReference type="SAM" id="MobiDB-lite"/>
    </source>
</evidence>
<evidence type="ECO:0000313" key="3">
    <source>
        <dbReference type="RefSeq" id="XP_033463908.1"/>
    </source>
</evidence>
<reference evidence="3" key="1">
    <citation type="submission" date="2020-01" db="EMBL/GenBank/DDBJ databases">
        <authorList>
            <consortium name="DOE Joint Genome Institute"/>
            <person name="Haridas S."/>
            <person name="Albert R."/>
            <person name="Binder M."/>
            <person name="Bloem J."/>
            <person name="Labutti K."/>
            <person name="Salamov A."/>
            <person name="Andreopoulos B."/>
            <person name="Baker S.E."/>
            <person name="Barry K."/>
            <person name="Bills G."/>
            <person name="Bluhm B.H."/>
            <person name="Cannon C."/>
            <person name="Castanera R."/>
            <person name="Culley D.E."/>
            <person name="Daum C."/>
            <person name="Ezra D."/>
            <person name="Gonzalez J.B."/>
            <person name="Henrissat B."/>
            <person name="Kuo A."/>
            <person name="Liang C."/>
            <person name="Lipzen A."/>
            <person name="Lutzoni F."/>
            <person name="Magnuson J."/>
            <person name="Mondo S."/>
            <person name="Nolan M."/>
            <person name="Ohm R."/>
            <person name="Pangilinan J."/>
            <person name="Park H.-J."/>
            <person name="Ramirez L."/>
            <person name="Alfaro M."/>
            <person name="Sun H."/>
            <person name="Tritt A."/>
            <person name="Yoshinaga Y."/>
            <person name="Zwiers L.-H."/>
            <person name="Turgeon B.G."/>
            <person name="Goodwin S.B."/>
            <person name="Spatafora J.W."/>
            <person name="Crous P.W."/>
            <person name="Grigoriev I.V."/>
        </authorList>
    </citation>
    <scope>NUCLEOTIDE SEQUENCE</scope>
    <source>
        <strain evidence="3">CBS 342.82</strain>
    </source>
</reference>
<dbReference type="Gene3D" id="3.10.450.50">
    <property type="match status" value="1"/>
</dbReference>